<dbReference type="GO" id="GO:0019563">
    <property type="term" value="P:glycerol catabolic process"/>
    <property type="evidence" value="ECO:0007669"/>
    <property type="project" value="TreeGrafter"/>
</dbReference>
<dbReference type="Pfam" id="PF00370">
    <property type="entry name" value="FGGY_N"/>
    <property type="match status" value="1"/>
</dbReference>
<evidence type="ECO:0000256" key="2">
    <source>
        <dbReference type="ARBA" id="ARBA00009156"/>
    </source>
</evidence>
<dbReference type="GO" id="GO:0005829">
    <property type="term" value="C:cytosol"/>
    <property type="evidence" value="ECO:0007669"/>
    <property type="project" value="TreeGrafter"/>
</dbReference>
<evidence type="ECO:0000256" key="5">
    <source>
        <dbReference type="ARBA" id="ARBA00022741"/>
    </source>
</evidence>
<comment type="similarity">
    <text evidence="2">Belongs to the FGGY kinase family.</text>
</comment>
<dbReference type="GO" id="GO:0004370">
    <property type="term" value="F:glycerol kinase activity"/>
    <property type="evidence" value="ECO:0007669"/>
    <property type="project" value="UniProtKB-EC"/>
</dbReference>
<dbReference type="SUPFAM" id="SSF53067">
    <property type="entry name" value="Actin-like ATPase domain"/>
    <property type="match status" value="2"/>
</dbReference>
<evidence type="ECO:0000259" key="12">
    <source>
        <dbReference type="Pfam" id="PF02782"/>
    </source>
</evidence>
<evidence type="ECO:0000256" key="8">
    <source>
        <dbReference type="ARBA" id="ARBA00022840"/>
    </source>
</evidence>
<protein>
    <recommendedName>
        <fullName evidence="3">glycerol kinase</fullName>
        <ecNumber evidence="3">2.7.1.30</ecNumber>
    </recommendedName>
    <alternativeName>
        <fullName evidence="9">ATP:glycerol 3-phosphotransferase</fullName>
    </alternativeName>
</protein>
<evidence type="ECO:0000256" key="6">
    <source>
        <dbReference type="ARBA" id="ARBA00022777"/>
    </source>
</evidence>
<evidence type="ECO:0000256" key="3">
    <source>
        <dbReference type="ARBA" id="ARBA00012099"/>
    </source>
</evidence>
<dbReference type="AlphaFoldDB" id="A4GJL6"/>
<comment type="pathway">
    <text evidence="1">Polyol metabolism; glycerol degradation via glycerol kinase pathway; sn-glycerol 3-phosphate from glycerol: step 1/1.</text>
</comment>
<dbReference type="GO" id="GO:0006072">
    <property type="term" value="P:glycerol-3-phosphate metabolic process"/>
    <property type="evidence" value="ECO:0007669"/>
    <property type="project" value="InterPro"/>
</dbReference>
<feature type="domain" description="Carbohydrate kinase FGGY C-terminal" evidence="12">
    <location>
        <begin position="263"/>
        <end position="449"/>
    </location>
</feature>
<gene>
    <name evidence="13" type="ORF">ALOHA_HF1012C08.0015</name>
</gene>
<dbReference type="GO" id="GO:0005524">
    <property type="term" value="F:ATP binding"/>
    <property type="evidence" value="ECO:0007669"/>
    <property type="project" value="UniProtKB-KW"/>
</dbReference>
<keyword evidence="4" id="KW-0808">Transferase</keyword>
<dbReference type="InterPro" id="IPR018485">
    <property type="entry name" value="FGGY_C"/>
</dbReference>
<keyword evidence="5" id="KW-0547">Nucleotide-binding</keyword>
<keyword evidence="8" id="KW-0067">ATP-binding</keyword>
<evidence type="ECO:0000259" key="11">
    <source>
        <dbReference type="Pfam" id="PF00370"/>
    </source>
</evidence>
<dbReference type="InterPro" id="IPR000577">
    <property type="entry name" value="Carb_kinase_FGGY"/>
</dbReference>
<evidence type="ECO:0000256" key="1">
    <source>
        <dbReference type="ARBA" id="ARBA00005190"/>
    </source>
</evidence>
<evidence type="ECO:0000256" key="10">
    <source>
        <dbReference type="ARBA" id="ARBA00052101"/>
    </source>
</evidence>
<dbReference type="PANTHER" id="PTHR10196">
    <property type="entry name" value="SUGAR KINASE"/>
    <property type="match status" value="1"/>
</dbReference>
<dbReference type="PIRSF" id="PIRSF000538">
    <property type="entry name" value="GlpK"/>
    <property type="match status" value="1"/>
</dbReference>
<dbReference type="NCBIfam" id="NF000756">
    <property type="entry name" value="PRK00047.1"/>
    <property type="match status" value="1"/>
</dbReference>
<comment type="catalytic activity">
    <reaction evidence="10">
        <text>glycerol + ATP = sn-glycerol 3-phosphate + ADP + H(+)</text>
        <dbReference type="Rhea" id="RHEA:21644"/>
        <dbReference type="ChEBI" id="CHEBI:15378"/>
        <dbReference type="ChEBI" id="CHEBI:17754"/>
        <dbReference type="ChEBI" id="CHEBI:30616"/>
        <dbReference type="ChEBI" id="CHEBI:57597"/>
        <dbReference type="ChEBI" id="CHEBI:456216"/>
        <dbReference type="EC" id="2.7.1.30"/>
    </reaction>
</comment>
<dbReference type="EMBL" id="EF107102">
    <property type="protein sequence ID" value="ABL97311.1"/>
    <property type="molecule type" value="Genomic_DNA"/>
</dbReference>
<dbReference type="Pfam" id="PF02782">
    <property type="entry name" value="FGGY_C"/>
    <property type="match status" value="1"/>
</dbReference>
<accession>A4GJL6</accession>
<dbReference type="InterPro" id="IPR018484">
    <property type="entry name" value="FGGY_N"/>
</dbReference>
<dbReference type="CDD" id="cd07786">
    <property type="entry name" value="FGGY_EcGK_like"/>
    <property type="match status" value="1"/>
</dbReference>
<feature type="domain" description="Carbohydrate kinase FGGY N-terminal" evidence="11">
    <location>
        <begin position="6"/>
        <end position="252"/>
    </location>
</feature>
<dbReference type="Gene3D" id="3.30.420.40">
    <property type="match status" value="2"/>
</dbReference>
<dbReference type="InterPro" id="IPR043129">
    <property type="entry name" value="ATPase_NBD"/>
</dbReference>
<dbReference type="InterPro" id="IPR005999">
    <property type="entry name" value="Glycerol_kin"/>
</dbReference>
<sequence>MSLDGYLLSIDQGTTSSRALILDIQGNIISQKNFEFKQYFPNDGWVEHDPIEILKTTQDAINFVIGETNISPKDINIAGITNQRETVVAWNKVTGKPVYNAIVWQDRRTENFCETLREKNLTKLIQSKTGLIIDPYFSATKIKWIIENIEEAKISIHENNLLVGTIDSWLIWNFTKGECHYTDVTNASRTMLYNINEDCWDDELLNIFNINKNILPDVKNCADDFGAIDSSFFGEKISIGGVAGDQQAATIGQACFKEGMVKSTYGTGCFLLMNTGNKFIESESKLLSTKAYNIFDKKDFALEGSIFNAGTVVQWMRDEMNFINDASKVEELANKSTNEIQFIPAFTGLGAPYWNSDVRGQITGITRDTSKADIAMAALKSICYQTRDLLECLLNDTELKKNDFTIRVDGGMSKNNLMMQLLSDITQVRIERPLNQESTAIGAAYLAGMKSGVYKDVAEVEKLWKTDRKFEPAISLDEADQQYDRWLKTVKGLMNNG</sequence>
<evidence type="ECO:0000256" key="9">
    <source>
        <dbReference type="ARBA" id="ARBA00043149"/>
    </source>
</evidence>
<dbReference type="FunFam" id="3.30.420.40:FF:000008">
    <property type="entry name" value="Glycerol kinase"/>
    <property type="match status" value="1"/>
</dbReference>
<evidence type="ECO:0000313" key="13">
    <source>
        <dbReference type="EMBL" id="ABL97311.1"/>
    </source>
</evidence>
<reference evidence="13" key="1">
    <citation type="journal article" date="2007" name="Environ. Microbiol.">
        <title>Proteorhodopsin photosystem gene clusters exhibit co-evolutionary trends and shared ancestry among diverse marine microbial phyla.</title>
        <authorList>
            <person name="McCarren J."/>
            <person name="Delong E.F."/>
        </authorList>
    </citation>
    <scope>NUCLEOTIDE SEQUENCE</scope>
</reference>
<keyword evidence="7" id="KW-0319">Glycerol metabolism</keyword>
<evidence type="ECO:0000256" key="4">
    <source>
        <dbReference type="ARBA" id="ARBA00022679"/>
    </source>
</evidence>
<keyword evidence="6 13" id="KW-0418">Kinase</keyword>
<dbReference type="FunFam" id="3.30.420.40:FF:000007">
    <property type="entry name" value="Glycerol kinase"/>
    <property type="match status" value="1"/>
</dbReference>
<organism evidence="13">
    <name type="scientific">uncultured marine bacterium HF10_12C08</name>
    <dbReference type="NCBI Taxonomy" id="415444"/>
    <lineage>
        <taxon>Bacteria</taxon>
        <taxon>environmental samples</taxon>
    </lineage>
</organism>
<name>A4GJL6_9BACT</name>
<dbReference type="InterPro" id="IPR018483">
    <property type="entry name" value="Carb_kinase_FGGY_CS"/>
</dbReference>
<dbReference type="NCBIfam" id="TIGR01311">
    <property type="entry name" value="glycerol_kin"/>
    <property type="match status" value="1"/>
</dbReference>
<dbReference type="PROSITE" id="PS00933">
    <property type="entry name" value="FGGY_KINASES_1"/>
    <property type="match status" value="1"/>
</dbReference>
<dbReference type="PANTHER" id="PTHR10196:SF78">
    <property type="entry name" value="GLYCEROL KINASE"/>
    <property type="match status" value="1"/>
</dbReference>
<evidence type="ECO:0000256" key="7">
    <source>
        <dbReference type="ARBA" id="ARBA00022798"/>
    </source>
</evidence>
<dbReference type="EC" id="2.7.1.30" evidence="3"/>
<proteinExistence type="inferred from homology"/>